<organism evidence="3 4">
    <name type="scientific">Sphingomonas abietis</name>
    <dbReference type="NCBI Taxonomy" id="3012344"/>
    <lineage>
        <taxon>Bacteria</taxon>
        <taxon>Pseudomonadati</taxon>
        <taxon>Pseudomonadota</taxon>
        <taxon>Alphaproteobacteria</taxon>
        <taxon>Sphingomonadales</taxon>
        <taxon>Sphingomonadaceae</taxon>
        <taxon>Sphingomonas</taxon>
    </lineage>
</organism>
<accession>A0ABY7NJI4</accession>
<keyword evidence="1" id="KW-0812">Transmembrane</keyword>
<proteinExistence type="predicted"/>
<feature type="domain" description="Cytochrome c oxidase subunit IV bacterial aa3 type" evidence="2">
    <location>
        <begin position="6"/>
        <end position="36"/>
    </location>
</feature>
<name>A0ABY7NJI4_9SPHN</name>
<evidence type="ECO:0000313" key="3">
    <source>
        <dbReference type="EMBL" id="WBO21140.1"/>
    </source>
</evidence>
<feature type="transmembrane region" description="Helical" evidence="1">
    <location>
        <begin position="20"/>
        <end position="42"/>
    </location>
</feature>
<dbReference type="SUPFAM" id="SSF81469">
    <property type="entry name" value="Bacterial aa3 type cytochrome c oxidase subunit IV"/>
    <property type="match status" value="1"/>
</dbReference>
<keyword evidence="1" id="KW-1133">Transmembrane helix</keyword>
<dbReference type="Proteomes" id="UP001210865">
    <property type="component" value="Chromosome"/>
</dbReference>
<reference evidence="3 4" key="1">
    <citation type="submission" date="2022-12" db="EMBL/GenBank/DDBJ databases">
        <title>Sphingomonas abieness sp. nov., an endophytic bacterium isolated from Abies koreana.</title>
        <authorList>
            <person name="Jiang L."/>
            <person name="Lee J."/>
        </authorList>
    </citation>
    <scope>NUCLEOTIDE SEQUENCE [LARGE SCALE GENOMIC DNA]</scope>
    <source>
        <strain evidence="4">PAMB 00755</strain>
    </source>
</reference>
<evidence type="ECO:0000313" key="4">
    <source>
        <dbReference type="Proteomes" id="UP001210865"/>
    </source>
</evidence>
<dbReference type="InterPro" id="IPR012422">
    <property type="entry name" value="Cyt_c_oxidase_su4_bac-aa3"/>
</dbReference>
<dbReference type="Gene3D" id="1.20.5.160">
    <property type="entry name" value="Bacterial aa3 type cytochrome c oxidase subunit IV"/>
    <property type="match status" value="1"/>
</dbReference>
<keyword evidence="1" id="KW-0472">Membrane</keyword>
<keyword evidence="4" id="KW-1185">Reference proteome</keyword>
<dbReference type="RefSeq" id="WP_270075789.1">
    <property type="nucleotide sequence ID" value="NZ_CP115174.1"/>
</dbReference>
<gene>
    <name evidence="3" type="ORF">PBT88_13140</name>
</gene>
<protein>
    <submittedName>
        <fullName evidence="3">Aa3-type cytochrome c oxidase subunit IV</fullName>
    </submittedName>
</protein>
<dbReference type="InterPro" id="IPR036596">
    <property type="entry name" value="Cyt-C_aa3_sf"/>
</dbReference>
<dbReference type="EMBL" id="CP115174">
    <property type="protein sequence ID" value="WBO21140.1"/>
    <property type="molecule type" value="Genomic_DNA"/>
</dbReference>
<sequence>MADPSPMDMTTHERTYGAFLRLLQFATVASLLVVALVVYLIAA</sequence>
<dbReference type="Pfam" id="PF07835">
    <property type="entry name" value="COX4_pro_2"/>
    <property type="match status" value="1"/>
</dbReference>
<evidence type="ECO:0000256" key="1">
    <source>
        <dbReference type="SAM" id="Phobius"/>
    </source>
</evidence>
<evidence type="ECO:0000259" key="2">
    <source>
        <dbReference type="Pfam" id="PF07835"/>
    </source>
</evidence>